<dbReference type="InterPro" id="IPR052344">
    <property type="entry name" value="Transposase-related"/>
</dbReference>
<dbReference type="InterPro" id="IPR039552">
    <property type="entry name" value="IS66_C"/>
</dbReference>
<proteinExistence type="predicted"/>
<name>A0A1S6HWN1_9GAMM</name>
<keyword evidence="4" id="KW-1185">Reference proteome</keyword>
<protein>
    <submittedName>
        <fullName evidence="3">Transposase IS66 family</fullName>
    </submittedName>
</protein>
<dbReference type="PANTHER" id="PTHR33678">
    <property type="entry name" value="BLL1576 PROTEIN"/>
    <property type="match status" value="1"/>
</dbReference>
<dbReference type="AlphaFoldDB" id="A0A1S6HWN1"/>
<sequence length="331" mass="38194">MPLYRQETQFKQWGIHLSRRTMSDWMMKSSQLLQVLYDKIKSILIRLQVLHADETTLNVLCEDRAKCYMWVYSSGTDSPGNHEQPNIVQYDYRVSRHGYHAVDFLDGFNGYLHCDGYQGYAQTKATLVGCWAHARRKFVEAQRVQLKGKIGSSDWAINHIKKLYRLEIKLKGKPAAEKYQQRQEVAAPLLNTLKEWLDKAVMRISPKTKLGEAISYTLNQWPKLMHYIEEGRLSIDNNRAERAVKPFVMGRKNWMLSNKASGAQASAVLYSIIETAKVNGLMPFDYINHCLTQLAIAPNEVESLLPSLTSTCRSPHAYRIPDIYRLQLSFF</sequence>
<dbReference type="EMBL" id="CP014782">
    <property type="protein sequence ID" value="AQS39953.1"/>
    <property type="molecule type" value="Genomic_DNA"/>
</dbReference>
<reference evidence="3 4" key="1">
    <citation type="submission" date="2016-03" db="EMBL/GenBank/DDBJ databases">
        <title>Complete genome sequence of Shewanella psychrophila WP2, a deep sea bacterium isolated from west Pacific sediment.</title>
        <authorList>
            <person name="Xu G."/>
            <person name="Jian H."/>
        </authorList>
    </citation>
    <scope>NUCLEOTIDE SEQUENCE [LARGE SCALE GENOMIC DNA]</scope>
    <source>
        <strain evidence="3 4">WP2</strain>
    </source>
</reference>
<dbReference type="Proteomes" id="UP000189545">
    <property type="component" value="Chromosome"/>
</dbReference>
<gene>
    <name evidence="3" type="ORF">Sps_04872</name>
</gene>
<organism evidence="3 4">
    <name type="scientific">Shewanella psychrophila</name>
    <dbReference type="NCBI Taxonomy" id="225848"/>
    <lineage>
        <taxon>Bacteria</taxon>
        <taxon>Pseudomonadati</taxon>
        <taxon>Pseudomonadota</taxon>
        <taxon>Gammaproteobacteria</taxon>
        <taxon>Alteromonadales</taxon>
        <taxon>Shewanellaceae</taxon>
        <taxon>Shewanella</taxon>
    </lineage>
</organism>
<evidence type="ECO:0000259" key="1">
    <source>
        <dbReference type="Pfam" id="PF03050"/>
    </source>
</evidence>
<dbReference type="PANTHER" id="PTHR33678:SF1">
    <property type="entry name" value="BLL1576 PROTEIN"/>
    <property type="match status" value="1"/>
</dbReference>
<accession>A0A1S6HWN1</accession>
<dbReference type="NCBIfam" id="NF033517">
    <property type="entry name" value="transpos_IS66"/>
    <property type="match status" value="1"/>
</dbReference>
<feature type="domain" description="Transposase IS66 central" evidence="1">
    <location>
        <begin position="1"/>
        <end position="265"/>
    </location>
</feature>
<dbReference type="Pfam" id="PF13817">
    <property type="entry name" value="DDE_Tnp_IS66_C"/>
    <property type="match status" value="1"/>
</dbReference>
<evidence type="ECO:0000313" key="4">
    <source>
        <dbReference type="Proteomes" id="UP000189545"/>
    </source>
</evidence>
<dbReference type="InterPro" id="IPR004291">
    <property type="entry name" value="Transposase_IS66_central"/>
</dbReference>
<evidence type="ECO:0000313" key="3">
    <source>
        <dbReference type="EMBL" id="AQS39953.1"/>
    </source>
</evidence>
<feature type="domain" description="Transposase IS66 C-terminal" evidence="2">
    <location>
        <begin position="271"/>
        <end position="306"/>
    </location>
</feature>
<evidence type="ECO:0000259" key="2">
    <source>
        <dbReference type="Pfam" id="PF13817"/>
    </source>
</evidence>
<dbReference type="KEGG" id="spsw:Sps_04872"/>
<dbReference type="Pfam" id="PF03050">
    <property type="entry name" value="DDE_Tnp_IS66"/>
    <property type="match status" value="1"/>
</dbReference>
<dbReference type="STRING" id="225848.Sps_04872"/>